<dbReference type="AlphaFoldDB" id="A0A642V7A8"/>
<comment type="caution">
    <text evidence="3">The sequence shown here is derived from an EMBL/GenBank/DDBJ whole genome shotgun (WGS) entry which is preliminary data.</text>
</comment>
<evidence type="ECO:0000256" key="1">
    <source>
        <dbReference type="SAM" id="MobiDB-lite"/>
    </source>
</evidence>
<evidence type="ECO:0000256" key="2">
    <source>
        <dbReference type="SAM" id="Phobius"/>
    </source>
</evidence>
<accession>A0A642V7A8</accession>
<dbReference type="VEuPathDB" id="FungiDB:TRICI_002210"/>
<keyword evidence="2" id="KW-1133">Transmembrane helix</keyword>
<organism evidence="3 4">
    <name type="scientific">Trichomonascus ciferrii</name>
    <dbReference type="NCBI Taxonomy" id="44093"/>
    <lineage>
        <taxon>Eukaryota</taxon>
        <taxon>Fungi</taxon>
        <taxon>Dikarya</taxon>
        <taxon>Ascomycota</taxon>
        <taxon>Saccharomycotina</taxon>
        <taxon>Dipodascomycetes</taxon>
        <taxon>Dipodascales</taxon>
        <taxon>Trichomonascaceae</taxon>
        <taxon>Trichomonascus</taxon>
        <taxon>Trichomonascus ciferrii complex</taxon>
    </lineage>
</organism>
<evidence type="ECO:0000313" key="4">
    <source>
        <dbReference type="Proteomes" id="UP000761534"/>
    </source>
</evidence>
<sequence length="228" mass="26129">MNPTTMLQDDETMSDLNTYIVPIVKCLFYYFCALYDYFGLLKMDNRIARINLIGSIIESSKLSEQPPLILRHSLAWKVDPATSNRNPTETVKNPYEIDFQVPRKSYIVPREAINLPPRPRRRRRPSCQWREIYSRLAPILEEKLPSEATSTSHSKVYKPSIHAQNHHRQLMKSISELPKPLPPQSPAPTNNHTHSLNKKISVGSKLGKKVSLSKVKTAMSAIFHKNKS</sequence>
<feature type="transmembrane region" description="Helical" evidence="2">
    <location>
        <begin position="20"/>
        <end position="40"/>
    </location>
</feature>
<dbReference type="Proteomes" id="UP000761534">
    <property type="component" value="Unassembled WGS sequence"/>
</dbReference>
<keyword evidence="2" id="KW-0812">Transmembrane</keyword>
<proteinExistence type="predicted"/>
<name>A0A642V7A8_9ASCO</name>
<feature type="compositionally biased region" description="Low complexity" evidence="1">
    <location>
        <begin position="198"/>
        <end position="208"/>
    </location>
</feature>
<evidence type="ECO:0000313" key="3">
    <source>
        <dbReference type="EMBL" id="KAA8915629.1"/>
    </source>
</evidence>
<keyword evidence="4" id="KW-1185">Reference proteome</keyword>
<gene>
    <name evidence="3" type="ORF">TRICI_002210</name>
</gene>
<feature type="region of interest" description="Disordered" evidence="1">
    <location>
        <begin position="176"/>
        <end position="208"/>
    </location>
</feature>
<dbReference type="EMBL" id="SWFS01000153">
    <property type="protein sequence ID" value="KAA8915629.1"/>
    <property type="molecule type" value="Genomic_DNA"/>
</dbReference>
<keyword evidence="2" id="KW-0472">Membrane</keyword>
<protein>
    <submittedName>
        <fullName evidence="3">Uncharacterized protein</fullName>
    </submittedName>
</protein>
<reference evidence="3" key="1">
    <citation type="journal article" date="2019" name="G3 (Bethesda)">
        <title>Genome Assemblies of Two Rare Opportunistic Yeast Pathogens: Diutina rugosa (syn. Candida rugosa) and Trichomonascus ciferrii (syn. Candida ciferrii).</title>
        <authorList>
            <person name="Mixao V."/>
            <person name="Saus E."/>
            <person name="Hansen A.P."/>
            <person name="Lass-Florl C."/>
            <person name="Gabaldon T."/>
        </authorList>
    </citation>
    <scope>NUCLEOTIDE SEQUENCE</scope>
    <source>
        <strain evidence="3">CBS 4856</strain>
    </source>
</reference>